<dbReference type="HAMAP" id="MF_01965">
    <property type="entry name" value="NADHX_dehydratase"/>
    <property type="match status" value="1"/>
</dbReference>
<evidence type="ECO:0000259" key="7">
    <source>
        <dbReference type="PROSITE" id="PS51383"/>
    </source>
</evidence>
<sequence length="312" mass="32842">MRHSTSRIVHGLIPSLNGASHKGQNGRIAVLGGALEYTGAPFFSAISALRMGCDLSYVLCSAEAAVPIKAYSPDLMVIPVGSVDGGSVSDGMAVVRPIIDRLHALVIGPGMGRSQFMLDMAKESILYAKTLSIPIVIDADGLWLINSEFEIVRGYENAILTPNSVEFSRLAKAVLPKYDAEDKASSSAQTVSEVAVKLGSVCIVRKGTEDCCSNGNETIVNTMEGIPRRVGGQGDVLSGCIAACAAWASIRSAGSPHSENPALQLHPMIQAAYAGTVFSRLAFRKGFEARGRSMLVSDALPFVGTLDGLEDV</sequence>
<dbReference type="PANTHER" id="PTHR12592:SF0">
    <property type="entry name" value="ATP-DEPENDENT (S)-NAD(P)H-HYDRATE DEHYDRATASE"/>
    <property type="match status" value="1"/>
</dbReference>
<dbReference type="CDD" id="cd01171">
    <property type="entry name" value="YXKO-related"/>
    <property type="match status" value="1"/>
</dbReference>
<organism evidence="8 9">
    <name type="scientific">Andalucia godoyi</name>
    <name type="common">Flagellate</name>
    <dbReference type="NCBI Taxonomy" id="505711"/>
    <lineage>
        <taxon>Eukaryota</taxon>
        <taxon>Discoba</taxon>
        <taxon>Jakobida</taxon>
        <taxon>Andalucina</taxon>
        <taxon>Andaluciidae</taxon>
        <taxon>Andalucia</taxon>
    </lineage>
</organism>
<keyword evidence="9" id="KW-1185">Reference proteome</keyword>
<comment type="catalytic activity">
    <reaction evidence="6">
        <text>(6S)-NADHX + ATP = ADP + phosphate + NADH + H(+)</text>
        <dbReference type="Rhea" id="RHEA:19017"/>
        <dbReference type="ChEBI" id="CHEBI:15378"/>
        <dbReference type="ChEBI" id="CHEBI:30616"/>
        <dbReference type="ChEBI" id="CHEBI:43474"/>
        <dbReference type="ChEBI" id="CHEBI:57945"/>
        <dbReference type="ChEBI" id="CHEBI:64074"/>
        <dbReference type="ChEBI" id="CHEBI:456216"/>
        <dbReference type="EC" id="4.2.1.93"/>
    </reaction>
</comment>
<dbReference type="InterPro" id="IPR000631">
    <property type="entry name" value="CARKD"/>
</dbReference>
<comment type="catalytic activity">
    <reaction evidence="6">
        <text>(6S)-NADPHX + ATP = ADP + phosphate + NADPH + H(+)</text>
        <dbReference type="Rhea" id="RHEA:32231"/>
        <dbReference type="ChEBI" id="CHEBI:15378"/>
        <dbReference type="ChEBI" id="CHEBI:30616"/>
        <dbReference type="ChEBI" id="CHEBI:43474"/>
        <dbReference type="ChEBI" id="CHEBI:57783"/>
        <dbReference type="ChEBI" id="CHEBI:64076"/>
        <dbReference type="ChEBI" id="CHEBI:456216"/>
        <dbReference type="EC" id="4.2.1.93"/>
    </reaction>
</comment>
<dbReference type="GO" id="GO:0047453">
    <property type="term" value="F:ATP-dependent NAD(P)H-hydrate dehydratase activity"/>
    <property type="evidence" value="ECO:0007669"/>
    <property type="project" value="UniProtKB-UniRule"/>
</dbReference>
<evidence type="ECO:0000313" key="9">
    <source>
        <dbReference type="Proteomes" id="UP000799049"/>
    </source>
</evidence>
<evidence type="ECO:0000256" key="3">
    <source>
        <dbReference type="ARBA" id="ARBA00022857"/>
    </source>
</evidence>
<dbReference type="SUPFAM" id="SSF53613">
    <property type="entry name" value="Ribokinase-like"/>
    <property type="match status" value="1"/>
</dbReference>
<dbReference type="GO" id="GO:0005524">
    <property type="term" value="F:ATP binding"/>
    <property type="evidence" value="ECO:0007669"/>
    <property type="project" value="UniProtKB-KW"/>
</dbReference>
<dbReference type="Proteomes" id="UP000799049">
    <property type="component" value="Unassembled WGS sequence"/>
</dbReference>
<evidence type="ECO:0000256" key="1">
    <source>
        <dbReference type="ARBA" id="ARBA00022741"/>
    </source>
</evidence>
<reference evidence="8" key="1">
    <citation type="submission" date="2019-09" db="EMBL/GenBank/DDBJ databases">
        <title>The Mitochondrial Proteome of the Jakobid, Andalucia godoyi, a Protist With the Most Gene-Rich and Bacteria-Like Mitochondrial Genome.</title>
        <authorList>
            <person name="Gray M.W."/>
            <person name="Burger G."/>
            <person name="Derelle R."/>
            <person name="Klimes V."/>
            <person name="Leger M."/>
            <person name="Sarrasin M."/>
            <person name="Vlcek C."/>
            <person name="Roger A.J."/>
            <person name="Elias M."/>
            <person name="Lang B.F."/>
        </authorList>
    </citation>
    <scope>NUCLEOTIDE SEQUENCE</scope>
    <source>
        <strain evidence="8">And28</strain>
    </source>
</reference>
<dbReference type="PROSITE" id="PS51383">
    <property type="entry name" value="YJEF_C_3"/>
    <property type="match status" value="1"/>
</dbReference>
<dbReference type="PANTHER" id="PTHR12592">
    <property type="entry name" value="ATP-DEPENDENT (S)-NAD(P)H-HYDRATE DEHYDRATASE FAMILY MEMBER"/>
    <property type="match status" value="1"/>
</dbReference>
<evidence type="ECO:0000256" key="4">
    <source>
        <dbReference type="ARBA" id="ARBA00023027"/>
    </source>
</evidence>
<feature type="domain" description="YjeF C-terminal" evidence="7">
    <location>
        <begin position="5"/>
        <end position="312"/>
    </location>
</feature>
<keyword evidence="5 6" id="KW-0456">Lyase</keyword>
<keyword evidence="2 6" id="KW-0067">ATP-binding</keyword>
<keyword evidence="4 6" id="KW-0520">NAD</keyword>
<comment type="function">
    <text evidence="6">Catalyzes the dehydration of the S-form of NAD(P)HX at the expense of ATP, which is converted to ADP. Together with NAD(P)HX epimerase, which catalyzes the epimerization of the S- and R-forms, the enzyme allows the repair of both epimers of NAD(P)HX, a damaged form of NAD(P)H that is a result of enzymatic or heat-dependent hydration.</text>
</comment>
<gene>
    <name evidence="8" type="ORF">ANDGO_06963</name>
</gene>
<accession>A0A8K0AHU9</accession>
<dbReference type="Pfam" id="PF01256">
    <property type="entry name" value="Carb_kinase"/>
    <property type="match status" value="1"/>
</dbReference>
<comment type="caution">
    <text evidence="8">The sequence shown here is derived from an EMBL/GenBank/DDBJ whole genome shotgun (WGS) entry which is preliminary data.</text>
</comment>
<evidence type="ECO:0000313" key="8">
    <source>
        <dbReference type="EMBL" id="KAF0852483.1"/>
    </source>
</evidence>
<evidence type="ECO:0000256" key="2">
    <source>
        <dbReference type="ARBA" id="ARBA00022840"/>
    </source>
</evidence>
<evidence type="ECO:0000256" key="6">
    <source>
        <dbReference type="HAMAP-Rule" id="MF_03157"/>
    </source>
</evidence>
<dbReference type="GO" id="GO:0046496">
    <property type="term" value="P:nicotinamide nucleotide metabolic process"/>
    <property type="evidence" value="ECO:0007669"/>
    <property type="project" value="UniProtKB-UniRule"/>
</dbReference>
<dbReference type="AlphaFoldDB" id="A0A8K0AHU9"/>
<evidence type="ECO:0000256" key="5">
    <source>
        <dbReference type="ARBA" id="ARBA00023239"/>
    </source>
</evidence>
<dbReference type="InterPro" id="IPR017953">
    <property type="entry name" value="Carbohydrate_kinase_pred_CS"/>
</dbReference>
<dbReference type="Gene3D" id="3.40.1190.20">
    <property type="match status" value="1"/>
</dbReference>
<feature type="binding site" evidence="6">
    <location>
        <position position="235"/>
    </location>
    <ligand>
        <name>(6S)-NADPHX</name>
        <dbReference type="ChEBI" id="CHEBI:64076"/>
    </ligand>
</feature>
<dbReference type="OrthoDB" id="8110916at2759"/>
<dbReference type="PROSITE" id="PS01050">
    <property type="entry name" value="YJEF_C_2"/>
    <property type="match status" value="1"/>
</dbReference>
<comment type="cofactor">
    <cofactor evidence="6">
        <name>Mg(2+)</name>
        <dbReference type="ChEBI" id="CHEBI:18420"/>
    </cofactor>
</comment>
<dbReference type="EC" id="4.2.1.93" evidence="6"/>
<protein>
    <recommendedName>
        <fullName evidence="6">ATP-dependent (S)-NAD(P)H-hydrate dehydratase</fullName>
        <ecNumber evidence="6">4.2.1.93</ecNumber>
    </recommendedName>
    <alternativeName>
        <fullName evidence="6">ATP-dependent NAD(P)HX dehydratase</fullName>
    </alternativeName>
</protein>
<dbReference type="InterPro" id="IPR029056">
    <property type="entry name" value="Ribokinase-like"/>
</dbReference>
<feature type="binding site" evidence="6">
    <location>
        <position position="110"/>
    </location>
    <ligand>
        <name>(6S)-NADPHX</name>
        <dbReference type="ChEBI" id="CHEBI:64076"/>
    </ligand>
</feature>
<dbReference type="GO" id="GO:0110051">
    <property type="term" value="P:metabolite repair"/>
    <property type="evidence" value="ECO:0007669"/>
    <property type="project" value="TreeGrafter"/>
</dbReference>
<feature type="binding site" evidence="6">
    <location>
        <begin position="206"/>
        <end position="210"/>
    </location>
    <ligand>
        <name>ATP</name>
        <dbReference type="ChEBI" id="CHEBI:30616"/>
    </ligand>
</feature>
<feature type="binding site" evidence="6">
    <location>
        <begin position="163"/>
        <end position="169"/>
    </location>
    <ligand>
        <name>(6S)-NADPHX</name>
        <dbReference type="ChEBI" id="CHEBI:64076"/>
    </ligand>
</feature>
<proteinExistence type="inferred from homology"/>
<keyword evidence="1 6" id="KW-0547">Nucleotide-binding</keyword>
<dbReference type="EMBL" id="VRVR01000034">
    <property type="protein sequence ID" value="KAF0852483.1"/>
    <property type="molecule type" value="Genomic_DNA"/>
</dbReference>
<dbReference type="NCBIfam" id="TIGR00196">
    <property type="entry name" value="yjeF_cterm"/>
    <property type="match status" value="1"/>
</dbReference>
<comment type="similarity">
    <text evidence="6">Belongs to the NnrD/CARKD family.</text>
</comment>
<feature type="binding site" evidence="6">
    <location>
        <begin position="225"/>
        <end position="234"/>
    </location>
    <ligand>
        <name>ATP</name>
        <dbReference type="ChEBI" id="CHEBI:30616"/>
    </ligand>
</feature>
<keyword evidence="6" id="KW-0597">Phosphoprotein</keyword>
<keyword evidence="3" id="KW-0521">NADP</keyword>
<name>A0A8K0AHU9_ANDGO</name>